<name>A0A1G7B3T2_9PROT</name>
<gene>
    <name evidence="2" type="ORF">SAMN05421720_104225</name>
</gene>
<dbReference type="OrthoDB" id="9780674at2"/>
<dbReference type="InterPro" id="IPR010349">
    <property type="entry name" value="Asparaginase_II"/>
</dbReference>
<keyword evidence="3" id="KW-1185">Reference proteome</keyword>
<feature type="compositionally biased region" description="Acidic residues" evidence="1">
    <location>
        <begin position="354"/>
        <end position="376"/>
    </location>
</feature>
<dbReference type="PANTHER" id="PTHR42110">
    <property type="entry name" value="L-ASPARAGINASE, PUTATIVE (AFU_ORTHOLOGUE AFUA_3G11890)-RELATED"/>
    <property type="match status" value="1"/>
</dbReference>
<dbReference type="Proteomes" id="UP000199412">
    <property type="component" value="Unassembled WGS sequence"/>
</dbReference>
<dbReference type="AlphaFoldDB" id="A0A1G7B3T2"/>
<evidence type="ECO:0000313" key="3">
    <source>
        <dbReference type="Proteomes" id="UP000199412"/>
    </source>
</evidence>
<protein>
    <submittedName>
        <fullName evidence="2">Asparaginase</fullName>
    </submittedName>
</protein>
<feature type="region of interest" description="Disordered" evidence="1">
    <location>
        <begin position="342"/>
        <end position="383"/>
    </location>
</feature>
<dbReference type="PANTHER" id="PTHR42110:SF1">
    <property type="entry name" value="L-ASPARAGINASE, PUTATIVE (AFU_ORTHOLOGUE AFUA_3G11890)-RELATED"/>
    <property type="match status" value="1"/>
</dbReference>
<evidence type="ECO:0000313" key="2">
    <source>
        <dbReference type="EMBL" id="SDE21758.1"/>
    </source>
</evidence>
<dbReference type="RefSeq" id="WP_092784684.1">
    <property type="nucleotide sequence ID" value="NZ_FNAP01000004.1"/>
</dbReference>
<organism evidence="2 3">
    <name type="scientific">Rhodospira trueperi</name>
    <dbReference type="NCBI Taxonomy" id="69960"/>
    <lineage>
        <taxon>Bacteria</taxon>
        <taxon>Pseudomonadati</taxon>
        <taxon>Pseudomonadota</taxon>
        <taxon>Alphaproteobacteria</taxon>
        <taxon>Rhodospirillales</taxon>
        <taxon>Rhodospirillaceae</taxon>
        <taxon>Rhodospira</taxon>
    </lineage>
</organism>
<proteinExistence type="predicted"/>
<accession>A0A1G7B3T2</accession>
<evidence type="ECO:0000256" key="1">
    <source>
        <dbReference type="SAM" id="MobiDB-lite"/>
    </source>
</evidence>
<dbReference type="STRING" id="69960.SAMN05421720_104225"/>
<sequence length="383" mass="39921">MSMPSSADPTDPPSTHAELFPDNPVLVALTRGDAVESFHRGAAIALRADGRPLLAWGDVERPVFPRSALKPMQALALLEALPDAPDLTPERIALHTASHAGWLMQVERIREWLEDMGLSEANLECGTRDWPLDPDAARELARRGGRSGPVHHNCSGQHAGFLRLAQAMGAPTAGYIGAEHPVQRAVTAVLGDLTDVDMATMPHGLEGCGIPSPALPLWAVALGMARLADPSGLAPSRAAAARRLCAAMAAHPDMVAGPGRCETRLIRTTTGRVLAKVGAEGNMVAIIPGHGVGVALKMDDGATRAAEVALGLVLEALGVLSADDRAALAGVFQPVERNAAGVETGHALAVTAPEDGDGDADDPEVDPWDEDWDDEDPKGPDAG</sequence>
<dbReference type="EMBL" id="FNAP01000004">
    <property type="protein sequence ID" value="SDE21758.1"/>
    <property type="molecule type" value="Genomic_DNA"/>
</dbReference>
<dbReference type="Pfam" id="PF06089">
    <property type="entry name" value="Asparaginase_II"/>
    <property type="match status" value="1"/>
</dbReference>
<reference evidence="2 3" key="1">
    <citation type="submission" date="2016-10" db="EMBL/GenBank/DDBJ databases">
        <authorList>
            <person name="de Groot N.N."/>
        </authorList>
    </citation>
    <scope>NUCLEOTIDE SEQUENCE [LARGE SCALE GENOMIC DNA]</scope>
    <source>
        <strain evidence="2 3">ATCC 700224</strain>
    </source>
</reference>